<name>A0A1I7WH51_HETBA</name>
<evidence type="ECO:0000256" key="1">
    <source>
        <dbReference type="SAM" id="MobiDB-lite"/>
    </source>
</evidence>
<keyword evidence="2" id="KW-1185">Reference proteome</keyword>
<evidence type="ECO:0000313" key="2">
    <source>
        <dbReference type="Proteomes" id="UP000095283"/>
    </source>
</evidence>
<dbReference type="Proteomes" id="UP000095283">
    <property type="component" value="Unplaced"/>
</dbReference>
<organism evidence="2 3">
    <name type="scientific">Heterorhabditis bacteriophora</name>
    <name type="common">Entomopathogenic nematode worm</name>
    <dbReference type="NCBI Taxonomy" id="37862"/>
    <lineage>
        <taxon>Eukaryota</taxon>
        <taxon>Metazoa</taxon>
        <taxon>Ecdysozoa</taxon>
        <taxon>Nematoda</taxon>
        <taxon>Chromadorea</taxon>
        <taxon>Rhabditida</taxon>
        <taxon>Rhabditina</taxon>
        <taxon>Rhabditomorpha</taxon>
        <taxon>Strongyloidea</taxon>
        <taxon>Heterorhabditidae</taxon>
        <taxon>Heterorhabditis</taxon>
    </lineage>
</organism>
<feature type="region of interest" description="Disordered" evidence="1">
    <location>
        <begin position="121"/>
        <end position="149"/>
    </location>
</feature>
<evidence type="ECO:0000313" key="3">
    <source>
        <dbReference type="WBParaSite" id="Hba_04317"/>
    </source>
</evidence>
<protein>
    <submittedName>
        <fullName evidence="3">Uncharacterized protein</fullName>
    </submittedName>
</protein>
<sequence>MKIKFSLFSIIVINSMLSVNIFKSLVISSSFFLNYYPFLKPPTQWDKWPYLRSRLDMLDGTVKFWPSPLLHGHDQLIDRVGGRIIYYNLTVVPLFIRKYSRDNGEEAKQLCEEERKQIKIKENGQQPGSAITRRKERPLRIQMSSISEP</sequence>
<accession>A0A1I7WH51</accession>
<proteinExistence type="predicted"/>
<dbReference type="WBParaSite" id="Hba_04317">
    <property type="protein sequence ID" value="Hba_04317"/>
    <property type="gene ID" value="Hba_04317"/>
</dbReference>
<dbReference type="AlphaFoldDB" id="A0A1I7WH51"/>
<reference evidence="3" key="1">
    <citation type="submission" date="2016-11" db="UniProtKB">
        <authorList>
            <consortium name="WormBaseParasite"/>
        </authorList>
    </citation>
    <scope>IDENTIFICATION</scope>
</reference>